<organism evidence="5 6">
    <name type="scientific">Janibacter hoylei PVAS-1</name>
    <dbReference type="NCBI Taxonomy" id="1210046"/>
    <lineage>
        <taxon>Bacteria</taxon>
        <taxon>Bacillati</taxon>
        <taxon>Actinomycetota</taxon>
        <taxon>Actinomycetes</taxon>
        <taxon>Micrococcales</taxon>
        <taxon>Intrasporangiaceae</taxon>
        <taxon>Janibacter</taxon>
    </lineage>
</organism>
<feature type="transmembrane region" description="Helical" evidence="2">
    <location>
        <begin position="313"/>
        <end position="331"/>
    </location>
</feature>
<gene>
    <name evidence="5" type="ORF">B277_15599</name>
</gene>
<dbReference type="PATRIC" id="fig|1210046.3.peg.2990"/>
<evidence type="ECO:0000313" key="6">
    <source>
        <dbReference type="Proteomes" id="UP000004474"/>
    </source>
</evidence>
<feature type="signal peptide" evidence="3">
    <location>
        <begin position="1"/>
        <end position="29"/>
    </location>
</feature>
<dbReference type="eggNOG" id="COG2333">
    <property type="taxonomic scope" value="Bacteria"/>
</dbReference>
<dbReference type="RefSeq" id="WP_007929755.1">
    <property type="nucleotide sequence ID" value="NZ_ALWX01000090.1"/>
</dbReference>
<evidence type="ECO:0000259" key="4">
    <source>
        <dbReference type="Pfam" id="PF05901"/>
    </source>
</evidence>
<keyword evidence="2" id="KW-0812">Transmembrane</keyword>
<feature type="chain" id="PRO_5005686724" evidence="3">
    <location>
        <begin position="30"/>
        <end position="337"/>
    </location>
</feature>
<comment type="caution">
    <text evidence="5">The sequence shown here is derived from an EMBL/GenBank/DDBJ whole genome shotgun (WGS) entry which is preliminary data.</text>
</comment>
<dbReference type="InterPro" id="IPR008613">
    <property type="entry name" value="Excalibur_Ca-bd_domain"/>
</dbReference>
<feature type="region of interest" description="Disordered" evidence="1">
    <location>
        <begin position="136"/>
        <end position="155"/>
    </location>
</feature>
<proteinExistence type="predicted"/>
<keyword evidence="2" id="KW-1133">Transmembrane helix</keyword>
<dbReference type="Proteomes" id="UP000004474">
    <property type="component" value="Unassembled WGS sequence"/>
</dbReference>
<dbReference type="Pfam" id="PF05901">
    <property type="entry name" value="Excalibur"/>
    <property type="match status" value="1"/>
</dbReference>
<sequence length="337" mass="32172">MRTIVARTTIAGLIASGGLALTLATPAWAAAPTDLCTPGASFTLTSAEGVDPALVTSVREALTARGLSVAADDADLTAVIAPAAEIVEGGDASVMAVALTAGELDPSTAEEGTDWAPAMWTDGATPVNALLNASCGSPMAADEQDGSGDGVGEAAAAPAAAPATVAAAPATPPATAAAAPAAPARGAVPAAPAAAAAPQAAQAPAAAAAPAAPAAPATAQAPAAQSAPVAAAAPARSTVPIGDKDCKDFISQAEAQVFFTSQGGPAVDPHRLDANNNAVACEAHFGTDSSQASQRSQARTINAGVPDVAGPNVLGLLGGGLLVLSGLGVAVRARRAD</sequence>
<evidence type="ECO:0000313" key="5">
    <source>
        <dbReference type="EMBL" id="EKA59930.1"/>
    </source>
</evidence>
<dbReference type="STRING" id="1210046.B277_15599"/>
<dbReference type="EMBL" id="ALWX01000090">
    <property type="protein sequence ID" value="EKA59930.1"/>
    <property type="molecule type" value="Genomic_DNA"/>
</dbReference>
<reference evidence="5 6" key="1">
    <citation type="journal article" date="2012" name="J. Bacteriol.">
        <title>Genome Sequence of Janibacter hoylei MTCC8307, Isolated from the Stratospheric Air.</title>
        <authorList>
            <person name="Pawar S.P."/>
            <person name="Dhotre D.P."/>
            <person name="Shetty S.A."/>
            <person name="Chowdhury S.P."/>
            <person name="Chaudhari B.L."/>
            <person name="Shouche Y.S."/>
        </authorList>
    </citation>
    <scope>NUCLEOTIDE SEQUENCE [LARGE SCALE GENOMIC DNA]</scope>
    <source>
        <strain evidence="5 6">PVAS-1</strain>
    </source>
</reference>
<name>K1DTV4_9MICO</name>
<protein>
    <submittedName>
        <fullName evidence="5">Beta-lactamase domain-containing protein</fullName>
    </submittedName>
</protein>
<evidence type="ECO:0000256" key="2">
    <source>
        <dbReference type="SAM" id="Phobius"/>
    </source>
</evidence>
<keyword evidence="3" id="KW-0732">Signal</keyword>
<accession>K1DTV4</accession>
<dbReference type="AlphaFoldDB" id="K1DTV4"/>
<evidence type="ECO:0000256" key="1">
    <source>
        <dbReference type="SAM" id="MobiDB-lite"/>
    </source>
</evidence>
<feature type="domain" description="Excalibur calcium-binding" evidence="4">
    <location>
        <begin position="244"/>
        <end position="282"/>
    </location>
</feature>
<evidence type="ECO:0000256" key="3">
    <source>
        <dbReference type="SAM" id="SignalP"/>
    </source>
</evidence>
<keyword evidence="2" id="KW-0472">Membrane</keyword>